<keyword evidence="5" id="KW-0732">Signal</keyword>
<feature type="domain" description="Leucine-rich repeat-containing N-terminal plant-type" evidence="6">
    <location>
        <begin position="34"/>
        <end position="71"/>
    </location>
</feature>
<name>A0AAP0KLU5_9MAGN</name>
<proteinExistence type="inferred from homology"/>
<dbReference type="InterPro" id="IPR001611">
    <property type="entry name" value="Leu-rich_rpt"/>
</dbReference>
<evidence type="ECO:0000313" key="8">
    <source>
        <dbReference type="Proteomes" id="UP001417504"/>
    </source>
</evidence>
<evidence type="ECO:0000256" key="5">
    <source>
        <dbReference type="SAM" id="SignalP"/>
    </source>
</evidence>
<dbReference type="SUPFAM" id="SSF52058">
    <property type="entry name" value="L domain-like"/>
    <property type="match status" value="1"/>
</dbReference>
<evidence type="ECO:0000256" key="4">
    <source>
        <dbReference type="ARBA" id="ARBA00038043"/>
    </source>
</evidence>
<dbReference type="Pfam" id="PF13855">
    <property type="entry name" value="LRR_8"/>
    <property type="match status" value="1"/>
</dbReference>
<dbReference type="InterPro" id="IPR051848">
    <property type="entry name" value="PGIP"/>
</dbReference>
<gene>
    <name evidence="7" type="ORF">Sjap_002427</name>
</gene>
<protein>
    <recommendedName>
        <fullName evidence="6">Leucine-rich repeat-containing N-terminal plant-type domain-containing protein</fullName>
    </recommendedName>
</protein>
<sequence length="340" mass="36875">MASSSAVLLVLVSTLILFSPSLSQSSNSTTRCNPNDFKALMQIKQSLNNPYQLASWVPNTDCCKWYAIECDPDTNRVSALSIFSANISAEFPAAVGDLTFLRTILFRKLTNLTGSIPSSLTKLTDLRTLTISHTALSGAVPDFLSHLQNLQILDLSHNQLSGPIPPTLSALPKLQSIHLDSNHLTGPIPDSFGRPVGPAPDLYLSRNRLSGQIPSSLGSVSFDTIDLSRNMLVGDASMLFGEGKTSVRVDLSSNMLDFDLSNVRFSRKLVTLDLSHNRIFGSVPRQLSQVDTLMGLKLSYNRLCGEIPVGGKLQSFGSSAYVHNKCLCGPPLPVKCNKRI</sequence>
<dbReference type="Gene3D" id="3.80.10.10">
    <property type="entry name" value="Ribonuclease Inhibitor"/>
    <property type="match status" value="1"/>
</dbReference>
<dbReference type="EMBL" id="JBBNAE010000001">
    <property type="protein sequence ID" value="KAK9154947.1"/>
    <property type="molecule type" value="Genomic_DNA"/>
</dbReference>
<evidence type="ECO:0000256" key="1">
    <source>
        <dbReference type="ARBA" id="ARBA00004196"/>
    </source>
</evidence>
<reference evidence="7 8" key="1">
    <citation type="submission" date="2024-01" db="EMBL/GenBank/DDBJ databases">
        <title>Genome assemblies of Stephania.</title>
        <authorList>
            <person name="Yang L."/>
        </authorList>
    </citation>
    <scope>NUCLEOTIDE SEQUENCE [LARGE SCALE GENOMIC DNA]</scope>
    <source>
        <strain evidence="7">QJT</strain>
        <tissue evidence="7">Leaf</tissue>
    </source>
</reference>
<feature type="chain" id="PRO_5042828659" description="Leucine-rich repeat-containing N-terminal plant-type domain-containing protein" evidence="5">
    <location>
        <begin position="24"/>
        <end position="340"/>
    </location>
</feature>
<dbReference type="AlphaFoldDB" id="A0AAP0KLU5"/>
<evidence type="ECO:0000259" key="6">
    <source>
        <dbReference type="Pfam" id="PF08263"/>
    </source>
</evidence>
<evidence type="ECO:0000313" key="7">
    <source>
        <dbReference type="EMBL" id="KAK9154947.1"/>
    </source>
</evidence>
<dbReference type="PRINTS" id="PR00019">
    <property type="entry name" value="LEURICHRPT"/>
</dbReference>
<feature type="signal peptide" evidence="5">
    <location>
        <begin position="1"/>
        <end position="23"/>
    </location>
</feature>
<comment type="caution">
    <text evidence="7">The sequence shown here is derived from an EMBL/GenBank/DDBJ whole genome shotgun (WGS) entry which is preliminary data.</text>
</comment>
<dbReference type="PANTHER" id="PTHR48059:SF25">
    <property type="entry name" value="LEUCINE-RICH REPEAT PROTEIN FLOR 1"/>
    <property type="match status" value="1"/>
</dbReference>
<dbReference type="Proteomes" id="UP001417504">
    <property type="component" value="Unassembled WGS sequence"/>
</dbReference>
<keyword evidence="2" id="KW-0433">Leucine-rich repeat</keyword>
<comment type="similarity">
    <text evidence="4">Belongs to the polygalacturonase-inhibiting protein family.</text>
</comment>
<dbReference type="PROSITE" id="PS51450">
    <property type="entry name" value="LRR"/>
    <property type="match status" value="1"/>
</dbReference>
<evidence type="ECO:0000256" key="2">
    <source>
        <dbReference type="ARBA" id="ARBA00022614"/>
    </source>
</evidence>
<dbReference type="Pfam" id="PF00560">
    <property type="entry name" value="LRR_1"/>
    <property type="match status" value="2"/>
</dbReference>
<organism evidence="7 8">
    <name type="scientific">Stephania japonica</name>
    <dbReference type="NCBI Taxonomy" id="461633"/>
    <lineage>
        <taxon>Eukaryota</taxon>
        <taxon>Viridiplantae</taxon>
        <taxon>Streptophyta</taxon>
        <taxon>Embryophyta</taxon>
        <taxon>Tracheophyta</taxon>
        <taxon>Spermatophyta</taxon>
        <taxon>Magnoliopsida</taxon>
        <taxon>Ranunculales</taxon>
        <taxon>Menispermaceae</taxon>
        <taxon>Menispermoideae</taxon>
        <taxon>Cissampelideae</taxon>
        <taxon>Stephania</taxon>
    </lineage>
</organism>
<keyword evidence="3" id="KW-0677">Repeat</keyword>
<comment type="subcellular location">
    <subcellularLocation>
        <location evidence="1">Cell envelope</location>
    </subcellularLocation>
</comment>
<dbReference type="PANTHER" id="PTHR48059">
    <property type="entry name" value="POLYGALACTURONASE INHIBITOR 1"/>
    <property type="match status" value="1"/>
</dbReference>
<accession>A0AAP0KLU5</accession>
<evidence type="ECO:0000256" key="3">
    <source>
        <dbReference type="ARBA" id="ARBA00022737"/>
    </source>
</evidence>
<dbReference type="InterPro" id="IPR013210">
    <property type="entry name" value="LRR_N_plant-typ"/>
</dbReference>
<keyword evidence="8" id="KW-1185">Reference proteome</keyword>
<dbReference type="FunFam" id="3.80.10.10:FF:000348">
    <property type="entry name" value="Polygalacturonase inhibitor 1"/>
    <property type="match status" value="1"/>
</dbReference>
<dbReference type="InterPro" id="IPR032675">
    <property type="entry name" value="LRR_dom_sf"/>
</dbReference>
<dbReference type="Pfam" id="PF08263">
    <property type="entry name" value="LRRNT_2"/>
    <property type="match status" value="1"/>
</dbReference>